<dbReference type="PROSITE" id="PS50076">
    <property type="entry name" value="DNAJ_2"/>
    <property type="match status" value="1"/>
</dbReference>
<dbReference type="CDD" id="cd06257">
    <property type="entry name" value="DnaJ"/>
    <property type="match status" value="1"/>
</dbReference>
<keyword evidence="1" id="KW-0143">Chaperone</keyword>
<keyword evidence="5" id="KW-1185">Reference proteome</keyword>
<dbReference type="SMART" id="SM00271">
    <property type="entry name" value="DnaJ"/>
    <property type="match status" value="1"/>
</dbReference>
<proteinExistence type="predicted"/>
<dbReference type="InterPro" id="IPR002939">
    <property type="entry name" value="DnaJ_C"/>
</dbReference>
<dbReference type="AlphaFoldDB" id="A0A5C3QPJ9"/>
<dbReference type="Proteomes" id="UP000305067">
    <property type="component" value="Unassembled WGS sequence"/>
</dbReference>
<gene>
    <name evidence="4" type="ORF">BDV98DRAFT_346981</name>
</gene>
<dbReference type="SUPFAM" id="SSF46565">
    <property type="entry name" value="Chaperone J-domain"/>
    <property type="match status" value="1"/>
</dbReference>
<feature type="compositionally biased region" description="Acidic residues" evidence="2">
    <location>
        <begin position="175"/>
        <end position="185"/>
    </location>
</feature>
<dbReference type="GO" id="GO:0006457">
    <property type="term" value="P:protein folding"/>
    <property type="evidence" value="ECO:0007669"/>
    <property type="project" value="InterPro"/>
</dbReference>
<dbReference type="OrthoDB" id="10250354at2759"/>
<evidence type="ECO:0000256" key="2">
    <source>
        <dbReference type="SAM" id="MobiDB-lite"/>
    </source>
</evidence>
<dbReference type="PANTHER" id="PTHR24078">
    <property type="entry name" value="DNAJ HOMOLOG SUBFAMILY C MEMBER"/>
    <property type="match status" value="1"/>
</dbReference>
<accession>A0A5C3QPJ9</accession>
<feature type="region of interest" description="Disordered" evidence="2">
    <location>
        <begin position="169"/>
        <end position="209"/>
    </location>
</feature>
<organism evidence="4 5">
    <name type="scientific">Pterulicium gracile</name>
    <dbReference type="NCBI Taxonomy" id="1884261"/>
    <lineage>
        <taxon>Eukaryota</taxon>
        <taxon>Fungi</taxon>
        <taxon>Dikarya</taxon>
        <taxon>Basidiomycota</taxon>
        <taxon>Agaricomycotina</taxon>
        <taxon>Agaricomycetes</taxon>
        <taxon>Agaricomycetidae</taxon>
        <taxon>Agaricales</taxon>
        <taxon>Pleurotineae</taxon>
        <taxon>Pterulaceae</taxon>
        <taxon>Pterulicium</taxon>
    </lineage>
</organism>
<dbReference type="InterPro" id="IPR036869">
    <property type="entry name" value="J_dom_sf"/>
</dbReference>
<dbReference type="Pfam" id="PF01556">
    <property type="entry name" value="DnaJ_C"/>
    <property type="match status" value="1"/>
</dbReference>
<dbReference type="GO" id="GO:0006413">
    <property type="term" value="P:translational initiation"/>
    <property type="evidence" value="ECO:0007669"/>
    <property type="project" value="TreeGrafter"/>
</dbReference>
<dbReference type="Gene3D" id="2.60.260.20">
    <property type="entry name" value="Urease metallochaperone UreE, N-terminal domain"/>
    <property type="match status" value="1"/>
</dbReference>
<feature type="compositionally biased region" description="Polar residues" evidence="2">
    <location>
        <begin position="289"/>
        <end position="308"/>
    </location>
</feature>
<evidence type="ECO:0000259" key="3">
    <source>
        <dbReference type="PROSITE" id="PS50076"/>
    </source>
</evidence>
<dbReference type="GO" id="GO:0051082">
    <property type="term" value="F:unfolded protein binding"/>
    <property type="evidence" value="ECO:0007669"/>
    <property type="project" value="InterPro"/>
</dbReference>
<dbReference type="EMBL" id="ML178819">
    <property type="protein sequence ID" value="TFL03772.1"/>
    <property type="molecule type" value="Genomic_DNA"/>
</dbReference>
<sequence>MEFRDFSFWTIIPHSAQQFHTSPSVVYLPSTREFVPRSEYHFCYHCVIRHAHYYMRSSAPWVRHLCSSLVVLNTLAVRDEDASRMERTAALALLGLAPAATVQDIKTAYKKLVLQWHPDKHAHDRERTTQVFVNISEAYHVLLDDLVEEEPELSRVTFRARRPPTPFFIPQDLSFESESEEEDQFNETFSCSGDGSEPRTPPTSEPSSPFFYSPYLPLSPLSEDVFPGPCLQSLPDLGPLDPNEDQDAALPYQTPPMVYRVPEYIMPRAHTYPSFEKTFTWHRGTFPSSDWSSDAGPSTRTHSSTYHETASRPRRQLTRPSLDPYSDHWICTLQLSLSDLFTGKKCHFELHRHAAKRWKRSAVVDFVVQPGTTDGTTFFCRGMGNERPDGTFQDVVFLVEELPHCDFARVGNDLILDMVIPPGALGLDNRRSHIDRSHHKLRKRTAGGSHVPDAQPESYVKITGFCGEEYLVDTGCLWRNSTEGKARRSRRGVHVVLGAGMPVREIYGRNQERGNLIVRWECPVYAPSRWRLFKDMFHDVVTH</sequence>
<dbReference type="STRING" id="1884261.A0A5C3QPJ9"/>
<dbReference type="PRINTS" id="PR00625">
    <property type="entry name" value="JDOMAIN"/>
</dbReference>
<feature type="region of interest" description="Disordered" evidence="2">
    <location>
        <begin position="227"/>
        <end position="250"/>
    </location>
</feature>
<feature type="region of interest" description="Disordered" evidence="2">
    <location>
        <begin position="289"/>
        <end position="319"/>
    </location>
</feature>
<evidence type="ECO:0000313" key="4">
    <source>
        <dbReference type="EMBL" id="TFL03772.1"/>
    </source>
</evidence>
<dbReference type="GO" id="GO:0005829">
    <property type="term" value="C:cytosol"/>
    <property type="evidence" value="ECO:0007669"/>
    <property type="project" value="TreeGrafter"/>
</dbReference>
<dbReference type="InterPro" id="IPR001623">
    <property type="entry name" value="DnaJ_domain"/>
</dbReference>
<feature type="domain" description="J" evidence="3">
    <location>
        <begin position="89"/>
        <end position="147"/>
    </location>
</feature>
<reference evidence="4 5" key="1">
    <citation type="journal article" date="2019" name="Nat. Ecol. Evol.">
        <title>Megaphylogeny resolves global patterns of mushroom evolution.</title>
        <authorList>
            <person name="Varga T."/>
            <person name="Krizsan K."/>
            <person name="Foldi C."/>
            <person name="Dima B."/>
            <person name="Sanchez-Garcia M."/>
            <person name="Sanchez-Ramirez S."/>
            <person name="Szollosi G.J."/>
            <person name="Szarkandi J.G."/>
            <person name="Papp V."/>
            <person name="Albert L."/>
            <person name="Andreopoulos W."/>
            <person name="Angelini C."/>
            <person name="Antonin V."/>
            <person name="Barry K.W."/>
            <person name="Bougher N.L."/>
            <person name="Buchanan P."/>
            <person name="Buyck B."/>
            <person name="Bense V."/>
            <person name="Catcheside P."/>
            <person name="Chovatia M."/>
            <person name="Cooper J."/>
            <person name="Damon W."/>
            <person name="Desjardin D."/>
            <person name="Finy P."/>
            <person name="Geml J."/>
            <person name="Haridas S."/>
            <person name="Hughes K."/>
            <person name="Justo A."/>
            <person name="Karasinski D."/>
            <person name="Kautmanova I."/>
            <person name="Kiss B."/>
            <person name="Kocsube S."/>
            <person name="Kotiranta H."/>
            <person name="LaButti K.M."/>
            <person name="Lechner B.E."/>
            <person name="Liimatainen K."/>
            <person name="Lipzen A."/>
            <person name="Lukacs Z."/>
            <person name="Mihaltcheva S."/>
            <person name="Morgado L.N."/>
            <person name="Niskanen T."/>
            <person name="Noordeloos M.E."/>
            <person name="Ohm R.A."/>
            <person name="Ortiz-Santana B."/>
            <person name="Ovrebo C."/>
            <person name="Racz N."/>
            <person name="Riley R."/>
            <person name="Savchenko A."/>
            <person name="Shiryaev A."/>
            <person name="Soop K."/>
            <person name="Spirin V."/>
            <person name="Szebenyi C."/>
            <person name="Tomsovsky M."/>
            <person name="Tulloss R.E."/>
            <person name="Uehling J."/>
            <person name="Grigoriev I.V."/>
            <person name="Vagvolgyi C."/>
            <person name="Papp T."/>
            <person name="Martin F.M."/>
            <person name="Miettinen O."/>
            <person name="Hibbett D.S."/>
            <person name="Nagy L.G."/>
        </authorList>
    </citation>
    <scope>NUCLEOTIDE SEQUENCE [LARGE SCALE GENOMIC DNA]</scope>
    <source>
        <strain evidence="4 5">CBS 309.79</strain>
    </source>
</reference>
<protein>
    <recommendedName>
        <fullName evidence="3">J domain-containing protein</fullName>
    </recommendedName>
</protein>
<dbReference type="InterPro" id="IPR051339">
    <property type="entry name" value="DnaJ_subfamily_B"/>
</dbReference>
<dbReference type="GO" id="GO:0051087">
    <property type="term" value="F:protein-folding chaperone binding"/>
    <property type="evidence" value="ECO:0007669"/>
    <property type="project" value="TreeGrafter"/>
</dbReference>
<dbReference type="Pfam" id="PF00226">
    <property type="entry name" value="DnaJ"/>
    <property type="match status" value="1"/>
</dbReference>
<evidence type="ECO:0000313" key="5">
    <source>
        <dbReference type="Proteomes" id="UP000305067"/>
    </source>
</evidence>
<evidence type="ECO:0000256" key="1">
    <source>
        <dbReference type="ARBA" id="ARBA00023186"/>
    </source>
</evidence>
<dbReference type="PANTHER" id="PTHR24078:SF553">
    <property type="entry name" value="DNAJ HOMOLOG SUBFAMILY B MEMBER 5"/>
    <property type="match status" value="1"/>
</dbReference>
<dbReference type="InterPro" id="IPR008971">
    <property type="entry name" value="HSP40/DnaJ_pept-bd"/>
</dbReference>
<dbReference type="SUPFAM" id="SSF49493">
    <property type="entry name" value="HSP40/DnaJ peptide-binding domain"/>
    <property type="match status" value="1"/>
</dbReference>
<name>A0A5C3QPJ9_9AGAR</name>
<dbReference type="Gene3D" id="1.10.287.110">
    <property type="entry name" value="DnaJ domain"/>
    <property type="match status" value="1"/>
</dbReference>